<keyword evidence="2" id="KW-1185">Reference proteome</keyword>
<evidence type="ECO:0000313" key="2">
    <source>
        <dbReference type="Proteomes" id="UP000054805"/>
    </source>
</evidence>
<proteinExistence type="predicted"/>
<evidence type="ECO:0008006" key="3">
    <source>
        <dbReference type="Google" id="ProtNLM"/>
    </source>
</evidence>
<feature type="non-terminal residue" evidence="1">
    <location>
        <position position="398"/>
    </location>
</feature>
<evidence type="ECO:0000313" key="1">
    <source>
        <dbReference type="EMBL" id="KRZ34072.1"/>
    </source>
</evidence>
<comment type="caution">
    <text evidence="1">The sequence shown here is derived from an EMBL/GenBank/DDBJ whole genome shotgun (WGS) entry which is preliminary data.</text>
</comment>
<dbReference type="EMBL" id="JYDS01000005">
    <property type="protein sequence ID" value="KRZ34072.1"/>
    <property type="molecule type" value="Genomic_DNA"/>
</dbReference>
<dbReference type="Proteomes" id="UP000054805">
    <property type="component" value="Unassembled WGS sequence"/>
</dbReference>
<name>A0A0V1JGD5_TRIPS</name>
<organism evidence="1 2">
    <name type="scientific">Trichinella pseudospiralis</name>
    <name type="common">Parasitic roundworm</name>
    <dbReference type="NCBI Taxonomy" id="6337"/>
    <lineage>
        <taxon>Eukaryota</taxon>
        <taxon>Metazoa</taxon>
        <taxon>Ecdysozoa</taxon>
        <taxon>Nematoda</taxon>
        <taxon>Enoplea</taxon>
        <taxon>Dorylaimia</taxon>
        <taxon>Trichinellida</taxon>
        <taxon>Trichinellidae</taxon>
        <taxon>Trichinella</taxon>
    </lineage>
</organism>
<dbReference type="AlphaFoldDB" id="A0A0V1JGD5"/>
<reference evidence="1 2" key="1">
    <citation type="submission" date="2015-01" db="EMBL/GenBank/DDBJ databases">
        <title>Evolution of Trichinella species and genotypes.</title>
        <authorList>
            <person name="Korhonen P.K."/>
            <person name="Edoardo P."/>
            <person name="Giuseppe L.R."/>
            <person name="Gasser R.B."/>
        </authorList>
    </citation>
    <scope>NUCLEOTIDE SEQUENCE [LARGE SCALE GENOMIC DNA]</scope>
    <source>
        <strain evidence="1">ISS588</strain>
    </source>
</reference>
<protein>
    <recommendedName>
        <fullName evidence="3">MULE transposase domain-containing protein</fullName>
    </recommendedName>
</protein>
<sequence length="398" mass="45101">MKETRPSCVPIDNMSSHASFPGEQLCSASLAASSVVEIVQNMYGDDLVVILYNSLQDAGELVSRIPELLSKWSSNDATATSVIPVKHRAQVSDLEDTEDPLDQGLLRSIPHADTCSADDSLFKRNTLKPRTGKETRRYRKYAGKKAIQKGESGRVQKPDQTFSPHCKQLQLPLKIPAHWHVTKSGRQFMILLYENLKELAAHSAWCMEGTFKIIPDWYQQLFTIHFNCWKRRSYCEIFDNLIAKAAALGVVLQPQIFICYFETTLIPAVQVQGSFPGVHVQGCCFHFCQAVLRKVADLGLRSRYLCEAETKKIIKMLVAAAFLPLAEQVTSGRVTANDLLVKNKKYEEVQLRPEVTAEYDGGTHTMEQFLKAIAYDVPEPYVYLYYYELYFIDFYSVV</sequence>
<accession>A0A0V1JGD5</accession>
<gene>
    <name evidence="1" type="ORF">T4B_2990</name>
</gene>